<proteinExistence type="predicted"/>
<dbReference type="SUPFAM" id="SSF53850">
    <property type="entry name" value="Periplasmic binding protein-like II"/>
    <property type="match status" value="1"/>
</dbReference>
<name>A0A1Y0EFJ3_9RHOB</name>
<reference evidence="1 2" key="1">
    <citation type="submission" date="2017-05" db="EMBL/GenBank/DDBJ databases">
        <title>Genome Sequence of Loktanella vestfoldensis Strain SMR4r Isolated from a Culture of the Diatom Skeletonema marinoi.</title>
        <authorList>
            <person name="Topel M."/>
            <person name="Pinder M.I.M."/>
            <person name="Johansson O.N."/>
            <person name="Kourtchenko O."/>
            <person name="Godhe A."/>
            <person name="Clarke A.K."/>
        </authorList>
    </citation>
    <scope>NUCLEOTIDE SEQUENCE [LARGE SCALE GENOMIC DNA]</scope>
    <source>
        <strain evidence="1 2">SMR4r</strain>
    </source>
</reference>
<sequence>MTWLDTVKTDLRIAALFAMLVYALHGSPVHGQDRAPIRLATQLLPPYQMIENGEMSGIAVQRVRCALDAMGQPYELHMMDWSTAQLMTENGDMDGFFVGSPNSARERFSIASAPVVSESLIWYMRRGASIDPADPAGRLSARYSAKFATSKWLFLHREGFNVVMKPRDADSLLSMLVNGDIDVALEYDLIFEYYMRKRGLDPADFRAIPYDTNAMSVHFSHQFDAARPSFIADFNTRLAQCMRQET</sequence>
<accession>A0A1Y0EFJ3</accession>
<gene>
    <name evidence="1" type="ORF">LOKVESSMR4R_03101</name>
</gene>
<dbReference type="Proteomes" id="UP000195273">
    <property type="component" value="Chromosome"/>
</dbReference>
<dbReference type="RefSeq" id="WP_157898244.1">
    <property type="nucleotide sequence ID" value="NZ_CP021431.1"/>
</dbReference>
<dbReference type="PANTHER" id="PTHR38834">
    <property type="entry name" value="PERIPLASMIC SUBSTRATE BINDING PROTEIN FAMILY 3"/>
    <property type="match status" value="1"/>
</dbReference>
<organism evidence="1 2">
    <name type="scientific">Yoonia vestfoldensis</name>
    <dbReference type="NCBI Taxonomy" id="245188"/>
    <lineage>
        <taxon>Bacteria</taxon>
        <taxon>Pseudomonadati</taxon>
        <taxon>Pseudomonadota</taxon>
        <taxon>Alphaproteobacteria</taxon>
        <taxon>Rhodobacterales</taxon>
        <taxon>Paracoccaceae</taxon>
        <taxon>Yoonia</taxon>
    </lineage>
</organism>
<protein>
    <submittedName>
        <fullName evidence="1">Bacterial extracellular solute-binding proteins, family 3</fullName>
    </submittedName>
</protein>
<keyword evidence="2" id="KW-1185">Reference proteome</keyword>
<dbReference type="Gene3D" id="3.40.190.10">
    <property type="entry name" value="Periplasmic binding protein-like II"/>
    <property type="match status" value="2"/>
</dbReference>
<evidence type="ECO:0000313" key="1">
    <source>
        <dbReference type="EMBL" id="ARU02384.1"/>
    </source>
</evidence>
<dbReference type="AlphaFoldDB" id="A0A1Y0EFJ3"/>
<evidence type="ECO:0000313" key="2">
    <source>
        <dbReference type="Proteomes" id="UP000195273"/>
    </source>
</evidence>
<dbReference type="OrthoDB" id="195732at2"/>
<dbReference type="KEGG" id="lvs:LOKVESSMR4R_03101"/>
<dbReference type="PANTHER" id="PTHR38834:SF3">
    <property type="entry name" value="SOLUTE-BINDING PROTEIN FAMILY 3_N-TERMINAL DOMAIN-CONTAINING PROTEIN"/>
    <property type="match status" value="1"/>
</dbReference>
<dbReference type="EMBL" id="CP021431">
    <property type="protein sequence ID" value="ARU02384.1"/>
    <property type="molecule type" value="Genomic_DNA"/>
</dbReference>